<dbReference type="AlphaFoldDB" id="A0A6H2EL49"/>
<protein>
    <submittedName>
        <fullName evidence="1">Uncharacterized protein</fullName>
    </submittedName>
</protein>
<reference evidence="1 2" key="1">
    <citation type="submission" date="2020-03" db="EMBL/GenBank/DDBJ databases">
        <title>Complete genome of Arcanobacterium buesumensis sp. nov. strain 2701.</title>
        <authorList>
            <person name="Borowiak M."/>
            <person name="Alssahen M."/>
            <person name="Laemmler C."/>
            <person name="Malorny B."/>
            <person name="Hassan A."/>
            <person name="Prenger-Berninghoff E."/>
            <person name="Ploetz M."/>
            <person name="Abdulmawjood A."/>
        </authorList>
    </citation>
    <scope>NUCLEOTIDE SEQUENCE [LARGE SCALE GENOMIC DNA]</scope>
    <source>
        <strain evidence="1 2">2701</strain>
    </source>
</reference>
<dbReference type="RefSeq" id="WP_168917812.1">
    <property type="nucleotide sequence ID" value="NZ_CP050804.1"/>
</dbReference>
<name>A0A6H2EL49_9ACTO</name>
<keyword evidence="2" id="KW-1185">Reference proteome</keyword>
<evidence type="ECO:0000313" key="2">
    <source>
        <dbReference type="Proteomes" id="UP000502298"/>
    </source>
</evidence>
<sequence>MNSAHRYLILTTFQDPQVVAAILTLRSISAMTLPTDSGVVVMHDIPVKSFDDWDISELLGTVDKVASEDISFVEDSDNADISDQPELVAAMLSRLSPYGVVLLTAQLGDDIGAEEGTSGLVSAVRFIDGQRDEDIPAGLLLNVIDPVIELLMLGQTDPATLPGVVAELSVEEVAQILGEQAADEDKDDA</sequence>
<gene>
    <name evidence="1" type="ORF">HC352_04720</name>
</gene>
<accession>A0A6H2EL49</accession>
<proteinExistence type="predicted"/>
<dbReference type="KEGG" id="arca:HC352_04720"/>
<evidence type="ECO:0000313" key="1">
    <source>
        <dbReference type="EMBL" id="QJC21873.1"/>
    </source>
</evidence>
<dbReference type="EMBL" id="CP050804">
    <property type="protein sequence ID" value="QJC21873.1"/>
    <property type="molecule type" value="Genomic_DNA"/>
</dbReference>
<dbReference type="Proteomes" id="UP000502298">
    <property type="component" value="Chromosome"/>
</dbReference>
<organism evidence="1 2">
    <name type="scientific">Arcanobacterium buesumense</name>
    <dbReference type="NCBI Taxonomy" id="2722751"/>
    <lineage>
        <taxon>Bacteria</taxon>
        <taxon>Bacillati</taxon>
        <taxon>Actinomycetota</taxon>
        <taxon>Actinomycetes</taxon>
        <taxon>Actinomycetales</taxon>
        <taxon>Actinomycetaceae</taxon>
        <taxon>Arcanobacterium</taxon>
    </lineage>
</organism>